<dbReference type="eggNOG" id="ENOG502R6YA">
    <property type="taxonomic scope" value="Eukaryota"/>
</dbReference>
<sequence length="149" mass="15554">WSACPSTETAPPAARKRRSGGPAPVSVGSLSLLLAGMMVLMACSHGTAPLCLVSELCAVLCLLLYLWAYYLTQNLAASTVVPVEALVFLFPLVFCAGFLAALLAVAVGPVAGVLVMITDLACTSAFFGFCLAEHVRFSKPPAGHKNKRV</sequence>
<dbReference type="OMA" id="CTSAFFG"/>
<name>K3XSZ1_SETIT</name>
<feature type="transmembrane region" description="Helical" evidence="2">
    <location>
        <begin position="113"/>
        <end position="132"/>
    </location>
</feature>
<keyword evidence="2" id="KW-1133">Transmembrane helix</keyword>
<evidence type="ECO:0000313" key="3">
    <source>
        <dbReference type="EnsemblPlants" id="KQL05866"/>
    </source>
</evidence>
<keyword evidence="2" id="KW-0472">Membrane</keyword>
<feature type="transmembrane region" description="Helical" evidence="2">
    <location>
        <begin position="47"/>
        <end position="71"/>
    </location>
</feature>
<organism evidence="3 4">
    <name type="scientific">Setaria italica</name>
    <name type="common">Foxtail millet</name>
    <name type="synonym">Panicum italicum</name>
    <dbReference type="NCBI Taxonomy" id="4555"/>
    <lineage>
        <taxon>Eukaryota</taxon>
        <taxon>Viridiplantae</taxon>
        <taxon>Streptophyta</taxon>
        <taxon>Embryophyta</taxon>
        <taxon>Tracheophyta</taxon>
        <taxon>Spermatophyta</taxon>
        <taxon>Magnoliopsida</taxon>
        <taxon>Liliopsida</taxon>
        <taxon>Poales</taxon>
        <taxon>Poaceae</taxon>
        <taxon>PACMAD clade</taxon>
        <taxon>Panicoideae</taxon>
        <taxon>Panicodae</taxon>
        <taxon>Paniceae</taxon>
        <taxon>Cenchrinae</taxon>
        <taxon>Setaria</taxon>
    </lineage>
</organism>
<reference evidence="4" key="1">
    <citation type="journal article" date="2012" name="Nat. Biotechnol.">
        <title>Reference genome sequence of the model plant Setaria.</title>
        <authorList>
            <person name="Bennetzen J.L."/>
            <person name="Schmutz J."/>
            <person name="Wang H."/>
            <person name="Percifield R."/>
            <person name="Hawkins J."/>
            <person name="Pontaroli A.C."/>
            <person name="Estep M."/>
            <person name="Feng L."/>
            <person name="Vaughn J.N."/>
            <person name="Grimwood J."/>
            <person name="Jenkins J."/>
            <person name="Barry K."/>
            <person name="Lindquist E."/>
            <person name="Hellsten U."/>
            <person name="Deshpande S."/>
            <person name="Wang X."/>
            <person name="Wu X."/>
            <person name="Mitros T."/>
            <person name="Triplett J."/>
            <person name="Yang X."/>
            <person name="Ye C.Y."/>
            <person name="Mauro-Herrera M."/>
            <person name="Wang L."/>
            <person name="Li P."/>
            <person name="Sharma M."/>
            <person name="Sharma R."/>
            <person name="Ronald P.C."/>
            <person name="Panaud O."/>
            <person name="Kellogg E.A."/>
            <person name="Brutnell T.P."/>
            <person name="Doust A.N."/>
            <person name="Tuskan G.A."/>
            <person name="Rokhsar D."/>
            <person name="Devos K.M."/>
        </authorList>
    </citation>
    <scope>NUCLEOTIDE SEQUENCE [LARGE SCALE GENOMIC DNA]</scope>
    <source>
        <strain evidence="4">cv. Yugu1</strain>
    </source>
</reference>
<dbReference type="AlphaFoldDB" id="K3XSZ1"/>
<dbReference type="Gramene" id="KQL05866">
    <property type="protein sequence ID" value="KQL05866"/>
    <property type="gene ID" value="SETIT_005045mg"/>
</dbReference>
<evidence type="ECO:0000256" key="1">
    <source>
        <dbReference type="SAM" id="MobiDB-lite"/>
    </source>
</evidence>
<dbReference type="FunCoup" id="K3XSZ1">
    <property type="interactions" value="304"/>
</dbReference>
<proteinExistence type="predicted"/>
<feature type="transmembrane region" description="Helical" evidence="2">
    <location>
        <begin position="23"/>
        <end position="41"/>
    </location>
</feature>
<dbReference type="InParanoid" id="K3XSZ1"/>
<accession>K3XSZ1</accession>
<evidence type="ECO:0000256" key="2">
    <source>
        <dbReference type="SAM" id="Phobius"/>
    </source>
</evidence>
<feature type="region of interest" description="Disordered" evidence="1">
    <location>
        <begin position="1"/>
        <end position="23"/>
    </location>
</feature>
<dbReference type="EMBL" id="AGNK02003187">
    <property type="status" value="NOT_ANNOTATED_CDS"/>
    <property type="molecule type" value="Genomic_DNA"/>
</dbReference>
<dbReference type="EnsemblPlants" id="KQL05866">
    <property type="protein sequence ID" value="KQL05866"/>
    <property type="gene ID" value="SETIT_005045mg"/>
</dbReference>
<protein>
    <submittedName>
        <fullName evidence="3">Uncharacterized protein</fullName>
    </submittedName>
</protein>
<dbReference type="Proteomes" id="UP000004995">
    <property type="component" value="Unassembled WGS sequence"/>
</dbReference>
<reference evidence="3" key="2">
    <citation type="submission" date="2018-08" db="UniProtKB">
        <authorList>
            <consortium name="EnsemblPlants"/>
        </authorList>
    </citation>
    <scope>IDENTIFICATION</scope>
    <source>
        <strain evidence="3">Yugu1</strain>
    </source>
</reference>
<dbReference type="HOGENOM" id="CLU_1637958_0_0_1"/>
<feature type="transmembrane region" description="Helical" evidence="2">
    <location>
        <begin position="83"/>
        <end position="107"/>
    </location>
</feature>
<keyword evidence="2" id="KW-0812">Transmembrane</keyword>
<keyword evidence="4" id="KW-1185">Reference proteome</keyword>
<evidence type="ECO:0000313" key="4">
    <source>
        <dbReference type="Proteomes" id="UP000004995"/>
    </source>
</evidence>